<dbReference type="Gene3D" id="1.20.5.5270">
    <property type="match status" value="1"/>
</dbReference>
<dbReference type="GO" id="GO:0004252">
    <property type="term" value="F:serine-type endopeptidase activity"/>
    <property type="evidence" value="ECO:0007669"/>
    <property type="project" value="UniProtKB-UniRule"/>
</dbReference>
<feature type="coiled-coil region" evidence="16">
    <location>
        <begin position="226"/>
        <end position="262"/>
    </location>
</feature>
<keyword evidence="7 10" id="KW-0067">ATP-binding</keyword>
<feature type="binding site" evidence="10 13">
    <location>
        <begin position="354"/>
        <end position="361"/>
    </location>
    <ligand>
        <name>ATP</name>
        <dbReference type="ChEBI" id="CHEBI:30616"/>
    </ligand>
</feature>
<dbReference type="Pfam" id="PF02190">
    <property type="entry name" value="LON_substr_bdg"/>
    <property type="match status" value="1"/>
</dbReference>
<comment type="catalytic activity">
    <reaction evidence="9 10 11 14">
        <text>Hydrolysis of proteins in presence of ATP.</text>
        <dbReference type="EC" id="3.4.21.53"/>
    </reaction>
</comment>
<evidence type="ECO:0000256" key="11">
    <source>
        <dbReference type="PIRNR" id="PIRNR001174"/>
    </source>
</evidence>
<keyword evidence="4 10" id="KW-0547">Nucleotide-binding</keyword>
<feature type="domain" description="Lon N-terminal" evidence="18">
    <location>
        <begin position="10"/>
        <end position="203"/>
    </location>
</feature>
<feature type="active site" evidence="10 12">
    <location>
        <position position="677"/>
    </location>
</feature>
<evidence type="ECO:0000256" key="15">
    <source>
        <dbReference type="RuleBase" id="RU000591"/>
    </source>
</evidence>
<dbReference type="InterPro" id="IPR054594">
    <property type="entry name" value="Lon_lid"/>
</dbReference>
<evidence type="ECO:0000259" key="17">
    <source>
        <dbReference type="PROSITE" id="PS51786"/>
    </source>
</evidence>
<dbReference type="PROSITE" id="PS01046">
    <property type="entry name" value="LON_SER"/>
    <property type="match status" value="1"/>
</dbReference>
<dbReference type="SMART" id="SM00382">
    <property type="entry name" value="AAA"/>
    <property type="match status" value="1"/>
</dbReference>
<dbReference type="GO" id="GO:0043565">
    <property type="term" value="F:sequence-specific DNA binding"/>
    <property type="evidence" value="ECO:0007669"/>
    <property type="project" value="UniProtKB-UniRule"/>
</dbReference>
<dbReference type="Gene3D" id="3.30.230.10">
    <property type="match status" value="1"/>
</dbReference>
<evidence type="ECO:0000256" key="3">
    <source>
        <dbReference type="ARBA" id="ARBA00022670"/>
    </source>
</evidence>
<comment type="subunit">
    <text evidence="10 11">Homohexamer. Organized in a ring with a central cavity.</text>
</comment>
<dbReference type="GO" id="GO:0034605">
    <property type="term" value="P:cellular response to heat"/>
    <property type="evidence" value="ECO:0007669"/>
    <property type="project" value="UniProtKB-UniRule"/>
</dbReference>
<dbReference type="Pfam" id="PF22667">
    <property type="entry name" value="Lon_lid"/>
    <property type="match status" value="1"/>
</dbReference>
<dbReference type="InterPro" id="IPR003959">
    <property type="entry name" value="ATPase_AAA_core"/>
</dbReference>
<evidence type="ECO:0000256" key="9">
    <source>
        <dbReference type="ARBA" id="ARBA00050665"/>
    </source>
</evidence>
<dbReference type="EMBL" id="MHCU01000023">
    <property type="protein sequence ID" value="OGY27773.1"/>
    <property type="molecule type" value="Genomic_DNA"/>
</dbReference>
<evidence type="ECO:0000256" key="13">
    <source>
        <dbReference type="PIRSR" id="PIRSR001174-2"/>
    </source>
</evidence>
<evidence type="ECO:0000256" key="14">
    <source>
        <dbReference type="PROSITE-ProRule" id="PRU01122"/>
    </source>
</evidence>
<dbReference type="Gene3D" id="2.30.130.40">
    <property type="entry name" value="LON domain-like"/>
    <property type="match status" value="1"/>
</dbReference>
<evidence type="ECO:0000256" key="10">
    <source>
        <dbReference type="HAMAP-Rule" id="MF_01973"/>
    </source>
</evidence>
<comment type="function">
    <text evidence="10">ATP-dependent serine protease that mediates the selective degradation of mutant and abnormal proteins as well as certain short-lived regulatory proteins. Required for cellular homeostasis and for survival from DNA damage and developmental changes induced by stress. Degrades polypeptides processively to yield small peptide fragments that are 5 to 10 amino acids long. Binds to DNA in a double-stranded, site-specific manner.</text>
</comment>
<keyword evidence="16" id="KW-0175">Coiled coil</keyword>
<dbReference type="FunFam" id="1.20.5.5270:FF:000002">
    <property type="entry name" value="Lon protease homolog"/>
    <property type="match status" value="1"/>
</dbReference>
<evidence type="ECO:0000256" key="16">
    <source>
        <dbReference type="SAM" id="Coils"/>
    </source>
</evidence>
<dbReference type="InterPro" id="IPR008269">
    <property type="entry name" value="Lon_proteolytic"/>
</dbReference>
<dbReference type="Gene3D" id="3.40.50.300">
    <property type="entry name" value="P-loop containing nucleotide triphosphate hydrolases"/>
    <property type="match status" value="1"/>
</dbReference>
<dbReference type="InterPro" id="IPR004815">
    <property type="entry name" value="Lon_bac/euk-typ"/>
</dbReference>
<keyword evidence="5 10" id="KW-0378">Hydrolase</keyword>
<dbReference type="GO" id="GO:0006515">
    <property type="term" value="P:protein quality control for misfolded or incompletely synthesized proteins"/>
    <property type="evidence" value="ECO:0007669"/>
    <property type="project" value="UniProtKB-UniRule"/>
</dbReference>
<dbReference type="Proteomes" id="UP000176645">
    <property type="component" value="Unassembled WGS sequence"/>
</dbReference>
<dbReference type="CDD" id="cd19500">
    <property type="entry name" value="RecA-like_Lon"/>
    <property type="match status" value="1"/>
</dbReference>
<dbReference type="GO" id="GO:0016887">
    <property type="term" value="F:ATP hydrolysis activity"/>
    <property type="evidence" value="ECO:0007669"/>
    <property type="project" value="UniProtKB-UniRule"/>
</dbReference>
<dbReference type="Gene3D" id="1.10.8.60">
    <property type="match status" value="1"/>
</dbReference>
<evidence type="ECO:0000259" key="18">
    <source>
        <dbReference type="PROSITE" id="PS51787"/>
    </source>
</evidence>
<keyword evidence="3 10" id="KW-0645">Protease</keyword>
<comment type="similarity">
    <text evidence="10 11 14 15">Belongs to the peptidase S16 family.</text>
</comment>
<evidence type="ECO:0000256" key="5">
    <source>
        <dbReference type="ARBA" id="ARBA00022801"/>
    </source>
</evidence>
<dbReference type="HAMAP" id="MF_01973">
    <property type="entry name" value="lon_bact"/>
    <property type="match status" value="1"/>
</dbReference>
<feature type="domain" description="Lon proteolytic" evidence="17">
    <location>
        <begin position="590"/>
        <end position="771"/>
    </location>
</feature>
<dbReference type="EC" id="3.4.21.53" evidence="10 11"/>
<dbReference type="SUPFAM" id="SSF52540">
    <property type="entry name" value="P-loop containing nucleoside triphosphate hydrolases"/>
    <property type="match status" value="1"/>
</dbReference>
<evidence type="ECO:0000313" key="20">
    <source>
        <dbReference type="Proteomes" id="UP000176645"/>
    </source>
</evidence>
<evidence type="ECO:0000256" key="6">
    <source>
        <dbReference type="ARBA" id="ARBA00022825"/>
    </source>
</evidence>
<organism evidence="19 20">
    <name type="scientific">Candidatus Woykebacteria bacterium RBG_19FT_COMBO_43_10</name>
    <dbReference type="NCBI Taxonomy" id="1802598"/>
    <lineage>
        <taxon>Bacteria</taxon>
        <taxon>Candidatus Woykeibacteriota</taxon>
    </lineage>
</organism>
<dbReference type="Pfam" id="PF00004">
    <property type="entry name" value="AAA"/>
    <property type="match status" value="1"/>
</dbReference>
<accession>A0A1G1WJ94</accession>
<dbReference type="InterPro" id="IPR003593">
    <property type="entry name" value="AAA+_ATPase"/>
</dbReference>
<dbReference type="GO" id="GO:0005737">
    <property type="term" value="C:cytoplasm"/>
    <property type="evidence" value="ECO:0007669"/>
    <property type="project" value="UniProtKB-SubCell"/>
</dbReference>
<dbReference type="SUPFAM" id="SSF54211">
    <property type="entry name" value="Ribosomal protein S5 domain 2-like"/>
    <property type="match status" value="1"/>
</dbReference>
<comment type="induction">
    <text evidence="10">By heat shock.</text>
</comment>
<dbReference type="PROSITE" id="PS51787">
    <property type="entry name" value="LON_N"/>
    <property type="match status" value="1"/>
</dbReference>
<dbReference type="InterPro" id="IPR020568">
    <property type="entry name" value="Ribosomal_Su5_D2-typ_SF"/>
</dbReference>
<dbReference type="NCBIfam" id="TIGR00763">
    <property type="entry name" value="lon"/>
    <property type="match status" value="1"/>
</dbReference>
<dbReference type="InterPro" id="IPR015947">
    <property type="entry name" value="PUA-like_sf"/>
</dbReference>
<keyword evidence="8 10" id="KW-0346">Stress response</keyword>
<dbReference type="PIRSF" id="PIRSF001174">
    <property type="entry name" value="Lon_proteas"/>
    <property type="match status" value="1"/>
</dbReference>
<sequence length="793" mass="88817">MGKNEIKHKLPLIPVRNVVVFPYAKVPISLKRDKSVKALEESLSKDKVIFMVMQRRQEVDNPATTDLFDVGTISKITSVQRLPDGVVNIAVEGITKAKIVRHTKADPFFEVEVSETQEATYSQEELEGLVKPIIELFRQSISLGKAVPLDLIPTIFDLSNPYQTVDMIIFNLDLKSLEKQALLEAPNLKSRLSILTEYLSKEISVLKTFRKIQDQTAEEIGKSAKEAFLREQLKTIEKELGVKEEKEEFAELEKKIKAAEMPKDTEEKALKELDRLRKMPQFSPEVSYVRTYLDWLVDVPWKKRSETKVDLKEAEKILNEDHYGLRKIKERILEYLAVHKLTGKIKGPILCFVGPPGTGKTSVGRSIARALGRKFVKMSLGGIRDEAEIRGHRRTYVGAMPGRIIQAMKEAGTKDPVFMLDEIDKVGFDFRGDPSSALLEALDPEQNHSFSDHYLEVAYDLSDVMFVTTANVLDTIPAPLRDRMEVIEFPGYTEEEKFHIATGYLWPKQLENHGLDEKKLKINDAAKKTIISKYTREAGVRNMERELAAVCRKVARQLTEGKIKTAEITTKNLHKYLGPVKFEPWLAEKKSEVGITTGLAWTEVGGQVLSVEVTAMPGKSILILTGHLGNVMKESAQAALSYAKSKTREFGLRDNYFKDKDIHIHVPAGAIPKDGPSAGITMAAALVSLVTKIPVDKNIGMTGEVTLRGKVLEIGGLKEKVLAAHRAGLTQVIVPRKNKKDLEEIPAKTRREIKFTFAETMDEVLKKALIADPFKAKTDRTETSISTPSLPAA</sequence>
<dbReference type="InterPro" id="IPR027543">
    <property type="entry name" value="Lon_bac"/>
</dbReference>
<dbReference type="InterPro" id="IPR003111">
    <property type="entry name" value="Lon_prtase_N"/>
</dbReference>
<dbReference type="SMART" id="SM00464">
    <property type="entry name" value="LON"/>
    <property type="match status" value="1"/>
</dbReference>
<dbReference type="FunFam" id="3.40.50.300:FF:000021">
    <property type="entry name" value="Lon protease homolog"/>
    <property type="match status" value="1"/>
</dbReference>
<dbReference type="AlphaFoldDB" id="A0A1G1WJ94"/>
<dbReference type="Pfam" id="PF05362">
    <property type="entry name" value="Lon_C"/>
    <property type="match status" value="1"/>
</dbReference>
<keyword evidence="2 10" id="KW-0963">Cytoplasm</keyword>
<dbReference type="InterPro" id="IPR027417">
    <property type="entry name" value="P-loop_NTPase"/>
</dbReference>
<proteinExistence type="evidence at transcript level"/>
<evidence type="ECO:0000256" key="12">
    <source>
        <dbReference type="PIRSR" id="PIRSR001174-1"/>
    </source>
</evidence>
<dbReference type="GO" id="GO:0004176">
    <property type="term" value="F:ATP-dependent peptidase activity"/>
    <property type="evidence" value="ECO:0007669"/>
    <property type="project" value="UniProtKB-UniRule"/>
</dbReference>
<evidence type="ECO:0000256" key="2">
    <source>
        <dbReference type="ARBA" id="ARBA00022490"/>
    </source>
</evidence>
<dbReference type="SUPFAM" id="SSF88697">
    <property type="entry name" value="PUA domain-like"/>
    <property type="match status" value="1"/>
</dbReference>
<dbReference type="InterPro" id="IPR014721">
    <property type="entry name" value="Ribsml_uS5_D2-typ_fold_subgr"/>
</dbReference>
<evidence type="ECO:0000256" key="7">
    <source>
        <dbReference type="ARBA" id="ARBA00022840"/>
    </source>
</evidence>
<feature type="active site" evidence="10 12">
    <location>
        <position position="720"/>
    </location>
</feature>
<dbReference type="PRINTS" id="PR00830">
    <property type="entry name" value="ENDOLAPTASE"/>
</dbReference>
<evidence type="ECO:0000256" key="4">
    <source>
        <dbReference type="ARBA" id="ARBA00022741"/>
    </source>
</evidence>
<name>A0A1G1WJ94_9BACT</name>
<evidence type="ECO:0000313" key="19">
    <source>
        <dbReference type="EMBL" id="OGY27773.1"/>
    </source>
</evidence>
<dbReference type="GO" id="GO:0005524">
    <property type="term" value="F:ATP binding"/>
    <property type="evidence" value="ECO:0007669"/>
    <property type="project" value="UniProtKB-UniRule"/>
</dbReference>
<dbReference type="PANTHER" id="PTHR10046">
    <property type="entry name" value="ATP DEPENDENT LON PROTEASE FAMILY MEMBER"/>
    <property type="match status" value="1"/>
</dbReference>
<gene>
    <name evidence="10" type="primary">lon</name>
    <name evidence="19" type="ORF">A2Z42_02635</name>
</gene>
<comment type="caution">
    <text evidence="19">The sequence shown here is derived from an EMBL/GenBank/DDBJ whole genome shotgun (WGS) entry which is preliminary data.</text>
</comment>
<protein>
    <recommendedName>
        <fullName evidence="10 11">Lon protease</fullName>
        <ecNumber evidence="10 11">3.4.21.53</ecNumber>
    </recommendedName>
    <alternativeName>
        <fullName evidence="10">ATP-dependent protease La</fullName>
    </alternativeName>
</protein>
<comment type="subcellular location">
    <subcellularLocation>
        <location evidence="1 10 11">Cytoplasm</location>
    </subcellularLocation>
</comment>
<evidence type="ECO:0000256" key="8">
    <source>
        <dbReference type="ARBA" id="ARBA00023016"/>
    </source>
</evidence>
<dbReference type="InterPro" id="IPR008268">
    <property type="entry name" value="Peptidase_S16_AS"/>
</dbReference>
<dbReference type="InterPro" id="IPR046336">
    <property type="entry name" value="Lon_prtase_N_sf"/>
</dbReference>
<evidence type="ECO:0000256" key="1">
    <source>
        <dbReference type="ARBA" id="ARBA00004496"/>
    </source>
</evidence>
<keyword evidence="6 10" id="KW-0720">Serine protease</keyword>
<dbReference type="PROSITE" id="PS51786">
    <property type="entry name" value="LON_PROTEOLYTIC"/>
    <property type="match status" value="1"/>
</dbReference>
<dbReference type="Gene3D" id="1.20.58.1480">
    <property type="match status" value="1"/>
</dbReference>
<dbReference type="InterPro" id="IPR027065">
    <property type="entry name" value="Lon_Prtase"/>
</dbReference>
<reference evidence="19 20" key="1">
    <citation type="journal article" date="2016" name="Nat. Commun.">
        <title>Thousands of microbial genomes shed light on interconnected biogeochemical processes in an aquifer system.</title>
        <authorList>
            <person name="Anantharaman K."/>
            <person name="Brown C.T."/>
            <person name="Hug L.A."/>
            <person name="Sharon I."/>
            <person name="Castelle C.J."/>
            <person name="Probst A.J."/>
            <person name="Thomas B.C."/>
            <person name="Singh A."/>
            <person name="Wilkins M.J."/>
            <person name="Karaoz U."/>
            <person name="Brodie E.L."/>
            <person name="Williams K.H."/>
            <person name="Hubbard S.S."/>
            <person name="Banfield J.F."/>
        </authorList>
    </citation>
    <scope>NUCLEOTIDE SEQUENCE [LARGE SCALE GENOMIC DNA]</scope>
</reference>